<evidence type="ECO:0000313" key="2">
    <source>
        <dbReference type="EMBL" id="KKN28327.1"/>
    </source>
</evidence>
<dbReference type="AlphaFoldDB" id="A0A0F9PUB8"/>
<name>A0A0F9PUB8_9ZZZZ</name>
<gene>
    <name evidence="2" type="ORF">LCGC14_0855730</name>
</gene>
<organism evidence="2">
    <name type="scientific">marine sediment metagenome</name>
    <dbReference type="NCBI Taxonomy" id="412755"/>
    <lineage>
        <taxon>unclassified sequences</taxon>
        <taxon>metagenomes</taxon>
        <taxon>ecological metagenomes</taxon>
    </lineage>
</organism>
<accession>A0A0F9PUB8</accession>
<comment type="caution">
    <text evidence="2">The sequence shown here is derived from an EMBL/GenBank/DDBJ whole genome shotgun (WGS) entry which is preliminary data.</text>
</comment>
<evidence type="ECO:0000256" key="1">
    <source>
        <dbReference type="SAM" id="MobiDB-lite"/>
    </source>
</evidence>
<dbReference type="EMBL" id="LAZR01002573">
    <property type="protein sequence ID" value="KKN28327.1"/>
    <property type="molecule type" value="Genomic_DNA"/>
</dbReference>
<reference evidence="2" key="1">
    <citation type="journal article" date="2015" name="Nature">
        <title>Complex archaea that bridge the gap between prokaryotes and eukaryotes.</title>
        <authorList>
            <person name="Spang A."/>
            <person name="Saw J.H."/>
            <person name="Jorgensen S.L."/>
            <person name="Zaremba-Niedzwiedzka K."/>
            <person name="Martijn J."/>
            <person name="Lind A.E."/>
            <person name="van Eijk R."/>
            <person name="Schleper C."/>
            <person name="Guy L."/>
            <person name="Ettema T.J."/>
        </authorList>
    </citation>
    <scope>NUCLEOTIDE SEQUENCE</scope>
</reference>
<feature type="region of interest" description="Disordered" evidence="1">
    <location>
        <begin position="1"/>
        <end position="20"/>
    </location>
</feature>
<proteinExistence type="predicted"/>
<protein>
    <submittedName>
        <fullName evidence="2">Uncharacterized protein</fullName>
    </submittedName>
</protein>
<sequence>MGRYSDTSSDYGHSSPFTIDSTDIWRMDDEKHEEDKKDKGKFAKAIGVSLKKGQKKQKTSLLSELIKKKLIFGSVLVFAPQKSSCLSDLMSISISSKIDLQVFDPLLPYCNDKEPHIEAYDFVVIADSLERLPCMMSRASLIKEALISVRTDSSHAYVMLAVKNERAIEKMDEKEKDKLEIIQGIDKDELESIATFAGANNVWSIEKLEEKGVSYIGVSFNNRKQN</sequence>